<dbReference type="PROSITE" id="PS50801">
    <property type="entry name" value="STAS"/>
    <property type="match status" value="1"/>
</dbReference>
<proteinExistence type="predicted"/>
<evidence type="ECO:0000259" key="1">
    <source>
        <dbReference type="PROSITE" id="PS50801"/>
    </source>
</evidence>
<dbReference type="SUPFAM" id="SSF52091">
    <property type="entry name" value="SpoIIaa-like"/>
    <property type="match status" value="1"/>
</dbReference>
<dbReference type="Gene3D" id="3.30.750.24">
    <property type="entry name" value="STAS domain"/>
    <property type="match status" value="1"/>
</dbReference>
<keyword evidence="3" id="KW-1185">Reference proteome</keyword>
<evidence type="ECO:0000313" key="3">
    <source>
        <dbReference type="Proteomes" id="UP000604117"/>
    </source>
</evidence>
<dbReference type="RefSeq" id="WP_203713649.1">
    <property type="nucleotide sequence ID" value="NZ_BONE01000022.1"/>
</dbReference>
<dbReference type="EMBL" id="BONE01000022">
    <property type="protein sequence ID" value="GIF73645.1"/>
    <property type="molecule type" value="Genomic_DNA"/>
</dbReference>
<dbReference type="InterPro" id="IPR036513">
    <property type="entry name" value="STAS_dom_sf"/>
</dbReference>
<evidence type="ECO:0000313" key="2">
    <source>
        <dbReference type="EMBL" id="GIF73645.1"/>
    </source>
</evidence>
<organism evidence="2 3">
    <name type="scientific">Asanoa siamensis</name>
    <dbReference type="NCBI Taxonomy" id="926357"/>
    <lineage>
        <taxon>Bacteria</taxon>
        <taxon>Bacillati</taxon>
        <taxon>Actinomycetota</taxon>
        <taxon>Actinomycetes</taxon>
        <taxon>Micromonosporales</taxon>
        <taxon>Micromonosporaceae</taxon>
        <taxon>Asanoa</taxon>
    </lineage>
</organism>
<dbReference type="InterPro" id="IPR058548">
    <property type="entry name" value="MlaB-like_STAS"/>
</dbReference>
<feature type="domain" description="STAS" evidence="1">
    <location>
        <begin position="13"/>
        <end position="109"/>
    </location>
</feature>
<dbReference type="CDD" id="cd07043">
    <property type="entry name" value="STAS_anti-anti-sigma_factors"/>
    <property type="match status" value="1"/>
</dbReference>
<protein>
    <recommendedName>
        <fullName evidence="1">STAS domain-containing protein</fullName>
    </recommendedName>
</protein>
<dbReference type="Pfam" id="PF13466">
    <property type="entry name" value="STAS_2"/>
    <property type="match status" value="1"/>
</dbReference>
<accession>A0ABQ4CQT5</accession>
<gene>
    <name evidence="2" type="ORF">Asi02nite_31630</name>
</gene>
<dbReference type="InterPro" id="IPR002645">
    <property type="entry name" value="STAS_dom"/>
</dbReference>
<reference evidence="2 3" key="1">
    <citation type="submission" date="2021-01" db="EMBL/GenBank/DDBJ databases">
        <title>Whole genome shotgun sequence of Asanoa siamensis NBRC 107932.</title>
        <authorList>
            <person name="Komaki H."/>
            <person name="Tamura T."/>
        </authorList>
    </citation>
    <scope>NUCLEOTIDE SEQUENCE [LARGE SCALE GENOMIC DNA]</scope>
    <source>
        <strain evidence="2 3">NBRC 107932</strain>
    </source>
</reference>
<comment type="caution">
    <text evidence="2">The sequence shown here is derived from an EMBL/GenBank/DDBJ whole genome shotgun (WGS) entry which is preliminary data.</text>
</comment>
<sequence length="109" mass="11152">MGTVLVTERDKLGVVVIEVRGDVDPTGAAELRTALIRALRHLDPTRVVVDLSRAGHIESEGIGAVVAGADVATDSGISMSVRDAAPLVAEELLFAGLPEAQVSTAAAPV</sequence>
<name>A0ABQ4CQT5_9ACTN</name>
<dbReference type="Proteomes" id="UP000604117">
    <property type="component" value="Unassembled WGS sequence"/>
</dbReference>